<accession>A0A5B2TJV6</accession>
<feature type="region of interest" description="Disordered" evidence="1">
    <location>
        <begin position="90"/>
        <end position="131"/>
    </location>
</feature>
<gene>
    <name evidence="2" type="ORF">F0Q34_03670</name>
</gene>
<evidence type="ECO:0000256" key="1">
    <source>
        <dbReference type="SAM" id="MobiDB-lite"/>
    </source>
</evidence>
<proteinExistence type="predicted"/>
<dbReference type="Pfam" id="PF04380">
    <property type="entry name" value="BMFP"/>
    <property type="match status" value="1"/>
</dbReference>
<sequence>MDTGSETGSGGDPGRRGRFFDDLAGVAGGAFSVAAGLRAEVEAMARSQLEMLVQRLDLVKREDLDAALEVARRAREESSALAERVAALEAKLGESGPKVEPVPKGAPPVVEPDSTESGTPRPGPLPEQDIG</sequence>
<dbReference type="RefSeq" id="WP_149810752.1">
    <property type="nucleotide sequence ID" value="NZ_VUKA01000001.1"/>
</dbReference>
<dbReference type="EMBL" id="VUKA01000001">
    <property type="protein sequence ID" value="KAA2214797.1"/>
    <property type="molecule type" value="Genomic_DNA"/>
</dbReference>
<dbReference type="AlphaFoldDB" id="A0A5B2TJV6"/>
<name>A0A5B2TJV6_9PROT</name>
<organism evidence="2 3">
    <name type="scientific">Teichococcus oryzae</name>
    <dbReference type="NCBI Taxonomy" id="1608942"/>
    <lineage>
        <taxon>Bacteria</taxon>
        <taxon>Pseudomonadati</taxon>
        <taxon>Pseudomonadota</taxon>
        <taxon>Alphaproteobacteria</taxon>
        <taxon>Acetobacterales</taxon>
        <taxon>Roseomonadaceae</taxon>
        <taxon>Roseomonas</taxon>
    </lineage>
</organism>
<reference evidence="2 3" key="1">
    <citation type="journal article" date="2015" name="Int. J. Syst. Evol. Microbiol.">
        <title>Roseomonas oryzae sp. nov., isolated from paddy rhizosphere soil.</title>
        <authorList>
            <person name="Ramaprasad E.V."/>
            <person name="Sasikala Ch."/>
            <person name="Ramana Ch.V."/>
        </authorList>
    </citation>
    <scope>NUCLEOTIDE SEQUENCE [LARGE SCALE GENOMIC DNA]</scope>
    <source>
        <strain evidence="2 3">KCTC 42542</strain>
    </source>
</reference>
<evidence type="ECO:0000313" key="3">
    <source>
        <dbReference type="Proteomes" id="UP000322110"/>
    </source>
</evidence>
<dbReference type="InterPro" id="IPR007475">
    <property type="entry name" value="UbiK"/>
</dbReference>
<comment type="caution">
    <text evidence="2">The sequence shown here is derived from an EMBL/GenBank/DDBJ whole genome shotgun (WGS) entry which is preliminary data.</text>
</comment>
<protein>
    <submittedName>
        <fullName evidence="2">Accessory factor UbiK family protein</fullName>
    </submittedName>
</protein>
<keyword evidence="3" id="KW-1185">Reference proteome</keyword>
<dbReference type="Proteomes" id="UP000322110">
    <property type="component" value="Unassembled WGS sequence"/>
</dbReference>
<dbReference type="OrthoDB" id="7392124at2"/>
<evidence type="ECO:0000313" key="2">
    <source>
        <dbReference type="EMBL" id="KAA2214797.1"/>
    </source>
</evidence>